<keyword evidence="2" id="KW-1185">Reference proteome</keyword>
<dbReference type="Proteomes" id="UP000006882">
    <property type="component" value="Chromosome G1"/>
</dbReference>
<dbReference type="Gramene" id="ONI34928">
    <property type="protein sequence ID" value="ONI34928"/>
    <property type="gene ID" value="PRUPE_1G506500"/>
</dbReference>
<dbReference type="HOGENOM" id="CLU_2007878_0_0_1"/>
<accession>M5XS97</accession>
<protein>
    <submittedName>
        <fullName evidence="1">Uncharacterized protein</fullName>
    </submittedName>
</protein>
<sequence length="124" mass="14078">MWKLFSRSVGDCMDVNLKILFVFNDIFRLRVGGCLYEMTALACMRVFIRNDSSCDIVLRRIKMVSSDVGIICTRPSVYPSSRSNLFHLMLYSSTNPQELLVVIQNTENTLLSLLLSSNMVGKSQ</sequence>
<gene>
    <name evidence="1" type="ORF">PRUPE_1G506500</name>
</gene>
<evidence type="ECO:0000313" key="1">
    <source>
        <dbReference type="EMBL" id="ONI34928.1"/>
    </source>
</evidence>
<evidence type="ECO:0000313" key="2">
    <source>
        <dbReference type="Proteomes" id="UP000006882"/>
    </source>
</evidence>
<dbReference type="EMBL" id="CM007651">
    <property type="protein sequence ID" value="ONI34928.1"/>
    <property type="molecule type" value="Genomic_DNA"/>
</dbReference>
<reference evidence="1 2" key="1">
    <citation type="journal article" date="2013" name="Nat. Genet.">
        <title>The high-quality draft genome of peach (Prunus persica) identifies unique patterns of genetic diversity, domestication and genome evolution.</title>
        <authorList>
            <consortium name="International Peach Genome Initiative"/>
            <person name="Verde I."/>
            <person name="Abbott A.G."/>
            <person name="Scalabrin S."/>
            <person name="Jung S."/>
            <person name="Shu S."/>
            <person name="Marroni F."/>
            <person name="Zhebentyayeva T."/>
            <person name="Dettori M.T."/>
            <person name="Grimwood J."/>
            <person name="Cattonaro F."/>
            <person name="Zuccolo A."/>
            <person name="Rossini L."/>
            <person name="Jenkins J."/>
            <person name="Vendramin E."/>
            <person name="Meisel L.A."/>
            <person name="Decroocq V."/>
            <person name="Sosinski B."/>
            <person name="Prochnik S."/>
            <person name="Mitros T."/>
            <person name="Policriti A."/>
            <person name="Cipriani G."/>
            <person name="Dondini L."/>
            <person name="Ficklin S."/>
            <person name="Goodstein D.M."/>
            <person name="Xuan P."/>
            <person name="Del Fabbro C."/>
            <person name="Aramini V."/>
            <person name="Copetti D."/>
            <person name="Gonzalez S."/>
            <person name="Horner D.S."/>
            <person name="Falchi R."/>
            <person name="Lucas S."/>
            <person name="Mica E."/>
            <person name="Maldonado J."/>
            <person name="Lazzari B."/>
            <person name="Bielenberg D."/>
            <person name="Pirona R."/>
            <person name="Miculan M."/>
            <person name="Barakat A."/>
            <person name="Testolin R."/>
            <person name="Stella A."/>
            <person name="Tartarini S."/>
            <person name="Tonutti P."/>
            <person name="Arus P."/>
            <person name="Orellana A."/>
            <person name="Wells C."/>
            <person name="Main D."/>
            <person name="Vizzotto G."/>
            <person name="Silva H."/>
            <person name="Salamini F."/>
            <person name="Schmutz J."/>
            <person name="Morgante M."/>
            <person name="Rokhsar D.S."/>
        </authorList>
    </citation>
    <scope>NUCLEOTIDE SEQUENCE [LARGE SCALE GENOMIC DNA]</scope>
    <source>
        <strain evidence="2">cv. Nemared</strain>
    </source>
</reference>
<dbReference type="AlphaFoldDB" id="M5XS97"/>
<proteinExistence type="predicted"/>
<name>M5XS97_PRUPE</name>
<organism evidence="1 2">
    <name type="scientific">Prunus persica</name>
    <name type="common">Peach</name>
    <name type="synonym">Amygdalus persica</name>
    <dbReference type="NCBI Taxonomy" id="3760"/>
    <lineage>
        <taxon>Eukaryota</taxon>
        <taxon>Viridiplantae</taxon>
        <taxon>Streptophyta</taxon>
        <taxon>Embryophyta</taxon>
        <taxon>Tracheophyta</taxon>
        <taxon>Spermatophyta</taxon>
        <taxon>Magnoliopsida</taxon>
        <taxon>eudicotyledons</taxon>
        <taxon>Gunneridae</taxon>
        <taxon>Pentapetalae</taxon>
        <taxon>rosids</taxon>
        <taxon>fabids</taxon>
        <taxon>Rosales</taxon>
        <taxon>Rosaceae</taxon>
        <taxon>Amygdaloideae</taxon>
        <taxon>Amygdaleae</taxon>
        <taxon>Prunus</taxon>
    </lineage>
</organism>